<gene>
    <name evidence="1" type="ORF">E3U43_018284</name>
</gene>
<evidence type="ECO:0000313" key="1">
    <source>
        <dbReference type="EMBL" id="TMS13209.1"/>
    </source>
</evidence>
<comment type="caution">
    <text evidence="1">The sequence shown here is derived from an EMBL/GenBank/DDBJ whole genome shotgun (WGS) entry which is preliminary data.</text>
</comment>
<keyword evidence="2" id="KW-1185">Reference proteome</keyword>
<evidence type="ECO:0000313" key="2">
    <source>
        <dbReference type="Proteomes" id="UP000793456"/>
    </source>
</evidence>
<reference evidence="1" key="1">
    <citation type="submission" date="2018-11" db="EMBL/GenBank/DDBJ databases">
        <title>The sequence and de novo assembly of Larimichthys crocea genome using PacBio and Hi-C technologies.</title>
        <authorList>
            <person name="Xu P."/>
            <person name="Chen B."/>
            <person name="Zhou Z."/>
            <person name="Ke Q."/>
            <person name="Wu Y."/>
            <person name="Bai H."/>
            <person name="Pu F."/>
        </authorList>
    </citation>
    <scope>NUCLEOTIDE SEQUENCE</scope>
    <source>
        <tissue evidence="1">Muscle</tissue>
    </source>
</reference>
<organism evidence="1 2">
    <name type="scientific">Larimichthys crocea</name>
    <name type="common">Large yellow croaker</name>
    <name type="synonym">Pseudosciaena crocea</name>
    <dbReference type="NCBI Taxonomy" id="215358"/>
    <lineage>
        <taxon>Eukaryota</taxon>
        <taxon>Metazoa</taxon>
        <taxon>Chordata</taxon>
        <taxon>Craniata</taxon>
        <taxon>Vertebrata</taxon>
        <taxon>Euteleostomi</taxon>
        <taxon>Actinopterygii</taxon>
        <taxon>Neopterygii</taxon>
        <taxon>Teleostei</taxon>
        <taxon>Neoteleostei</taxon>
        <taxon>Acanthomorphata</taxon>
        <taxon>Eupercaria</taxon>
        <taxon>Sciaenidae</taxon>
        <taxon>Larimichthys</taxon>
    </lineage>
</organism>
<dbReference type="Proteomes" id="UP000793456">
    <property type="component" value="Chromosome XI"/>
</dbReference>
<dbReference type="EMBL" id="CM011684">
    <property type="protein sequence ID" value="TMS13209.1"/>
    <property type="molecule type" value="Genomic_DNA"/>
</dbReference>
<sequence>MCSSGMCINAGWRCDGEYDCDDQSDEKNCTTSMCTTDQFRCGTGRCVRLSWRCDGEDDCSDHSDEEGCEKTDSPPCAPDQFQCGNGRCIGQRKVCNEANDCGDGTDELPHHDCRELTRWHRCRGVESEQSGLKNAQNLNHLLFSAFCLEFIVNPAGARRQHHSVLFGPFQMWTNVPEEGYCSQGCTNTEGGFQCWCVQGYELRPDKRSCKALGPEPVLLFANRIDIRQVLPHRSEYTLLLNNLENAIALDFHHSRELVFWSDVTLDRIMKANLNGSNVEEVVSTGLESPDSGTSRIEVANLDGTHRKVLLWQNMEKPRAIALHPIEGKIYWTDWGNTPRIEYANMDGSNRRVIADTHLFWPNGLTIDYAGRRMYWVDCQAPRHRESRPGRAQPQGRHQPWTAAPIRNHRVRGQPLLDRLAHQEHQQRQ</sequence>
<protein>
    <submittedName>
        <fullName evidence="1">Uncharacterized protein</fullName>
    </submittedName>
</protein>
<name>A0ACD3R241_LARCR</name>
<proteinExistence type="predicted"/>
<accession>A0ACD3R241</accession>